<evidence type="ECO:0000256" key="1">
    <source>
        <dbReference type="ARBA" id="ARBA00010641"/>
    </source>
</evidence>
<dbReference type="Gene3D" id="1.10.1740.10">
    <property type="match status" value="1"/>
</dbReference>
<dbReference type="GO" id="GO:0016987">
    <property type="term" value="F:sigma factor activity"/>
    <property type="evidence" value="ECO:0007669"/>
    <property type="project" value="UniProtKB-KW"/>
</dbReference>
<dbReference type="GO" id="GO:0006352">
    <property type="term" value="P:DNA-templated transcription initiation"/>
    <property type="evidence" value="ECO:0007669"/>
    <property type="project" value="InterPro"/>
</dbReference>
<evidence type="ECO:0000256" key="2">
    <source>
        <dbReference type="ARBA" id="ARBA00023015"/>
    </source>
</evidence>
<dbReference type="InterPro" id="IPR014284">
    <property type="entry name" value="RNA_pol_sigma-70_dom"/>
</dbReference>
<dbReference type="AlphaFoldDB" id="A0A1D9NZU2"/>
<keyword evidence="2" id="KW-0805">Transcription regulation</keyword>
<organism evidence="7 8">
    <name type="scientific">Butyrivibrio hungatei</name>
    <dbReference type="NCBI Taxonomy" id="185008"/>
    <lineage>
        <taxon>Bacteria</taxon>
        <taxon>Bacillati</taxon>
        <taxon>Bacillota</taxon>
        <taxon>Clostridia</taxon>
        <taxon>Lachnospirales</taxon>
        <taxon>Lachnospiraceae</taxon>
        <taxon>Butyrivibrio</taxon>
    </lineage>
</organism>
<dbReference type="EMBL" id="CP017831">
    <property type="protein sequence ID" value="AOZ95847.1"/>
    <property type="molecule type" value="Genomic_DNA"/>
</dbReference>
<dbReference type="InterPro" id="IPR013324">
    <property type="entry name" value="RNA_pol_sigma_r3/r4-like"/>
</dbReference>
<dbReference type="Proteomes" id="UP000179284">
    <property type="component" value="Chromosome I"/>
</dbReference>
<keyword evidence="4" id="KW-0804">Transcription</keyword>
<dbReference type="InterPro" id="IPR036388">
    <property type="entry name" value="WH-like_DNA-bd_sf"/>
</dbReference>
<name>A0A1D9NZU2_9FIRM</name>
<protein>
    <submittedName>
        <fullName evidence="7">RNA polymerase sigma factor sigma-70 family</fullName>
    </submittedName>
</protein>
<dbReference type="SUPFAM" id="SSF88659">
    <property type="entry name" value="Sigma3 and sigma4 domains of RNA polymerase sigma factors"/>
    <property type="match status" value="1"/>
</dbReference>
<comment type="similarity">
    <text evidence="1">Belongs to the sigma-70 factor family. ECF subfamily.</text>
</comment>
<dbReference type="PANTHER" id="PTHR43133:SF51">
    <property type="entry name" value="RNA POLYMERASE SIGMA FACTOR"/>
    <property type="match status" value="1"/>
</dbReference>
<dbReference type="InterPro" id="IPR013249">
    <property type="entry name" value="RNA_pol_sigma70_r4_t2"/>
</dbReference>
<reference evidence="8" key="1">
    <citation type="submission" date="2016-10" db="EMBL/GenBank/DDBJ databases">
        <title>The complete genome sequence of the rumen bacterium Butyrivibrio hungatei MB2003.</title>
        <authorList>
            <person name="Palevich N."/>
            <person name="Kelly W.J."/>
            <person name="Leahy S.C."/>
            <person name="Altermann E."/>
            <person name="Rakonjac J."/>
            <person name="Attwood G.T."/>
        </authorList>
    </citation>
    <scope>NUCLEOTIDE SEQUENCE [LARGE SCALE GENOMIC DNA]</scope>
    <source>
        <strain evidence="8">MB2003</strain>
    </source>
</reference>
<proteinExistence type="inferred from homology"/>
<keyword evidence="3" id="KW-0731">Sigma factor</keyword>
<dbReference type="Pfam" id="PF08281">
    <property type="entry name" value="Sigma70_r4_2"/>
    <property type="match status" value="1"/>
</dbReference>
<evidence type="ECO:0000256" key="4">
    <source>
        <dbReference type="ARBA" id="ARBA00023163"/>
    </source>
</evidence>
<dbReference type="Gene3D" id="1.10.10.10">
    <property type="entry name" value="Winged helix-like DNA-binding domain superfamily/Winged helix DNA-binding domain"/>
    <property type="match status" value="1"/>
</dbReference>
<dbReference type="KEGG" id="bhu:bhn_I0813"/>
<dbReference type="InterPro" id="IPR013325">
    <property type="entry name" value="RNA_pol_sigma_r2"/>
</dbReference>
<keyword evidence="8" id="KW-1185">Reference proteome</keyword>
<evidence type="ECO:0000259" key="5">
    <source>
        <dbReference type="Pfam" id="PF04542"/>
    </source>
</evidence>
<dbReference type="PANTHER" id="PTHR43133">
    <property type="entry name" value="RNA POLYMERASE ECF-TYPE SIGMA FACTO"/>
    <property type="match status" value="1"/>
</dbReference>
<dbReference type="SUPFAM" id="SSF88946">
    <property type="entry name" value="Sigma2 domain of RNA polymerase sigma factors"/>
    <property type="match status" value="1"/>
</dbReference>
<dbReference type="NCBIfam" id="TIGR02937">
    <property type="entry name" value="sigma70-ECF"/>
    <property type="match status" value="1"/>
</dbReference>
<dbReference type="OrthoDB" id="9795666at2"/>
<accession>A0A1D9NZU2</accession>
<gene>
    <name evidence="7" type="ORF">bhn_I0813</name>
</gene>
<dbReference type="GO" id="GO:0003677">
    <property type="term" value="F:DNA binding"/>
    <property type="evidence" value="ECO:0007669"/>
    <property type="project" value="InterPro"/>
</dbReference>
<dbReference type="Pfam" id="PF04542">
    <property type="entry name" value="Sigma70_r2"/>
    <property type="match status" value="1"/>
</dbReference>
<feature type="domain" description="RNA polymerase sigma factor 70 region 4 type 2" evidence="6">
    <location>
        <begin position="97"/>
        <end position="146"/>
    </location>
</feature>
<dbReference type="CDD" id="cd06171">
    <property type="entry name" value="Sigma70_r4"/>
    <property type="match status" value="1"/>
</dbReference>
<feature type="domain" description="RNA polymerase sigma-70 region 2" evidence="5">
    <location>
        <begin position="10"/>
        <end position="73"/>
    </location>
</feature>
<evidence type="ECO:0000313" key="8">
    <source>
        <dbReference type="Proteomes" id="UP000179284"/>
    </source>
</evidence>
<evidence type="ECO:0000259" key="6">
    <source>
        <dbReference type="Pfam" id="PF08281"/>
    </source>
</evidence>
<evidence type="ECO:0000313" key="7">
    <source>
        <dbReference type="EMBL" id="AOZ95847.1"/>
    </source>
</evidence>
<dbReference type="InterPro" id="IPR007627">
    <property type="entry name" value="RNA_pol_sigma70_r2"/>
</dbReference>
<evidence type="ECO:0000256" key="3">
    <source>
        <dbReference type="ARBA" id="ARBA00023082"/>
    </source>
</evidence>
<sequence>MKAQPEMVLDKYGNMILRVAYSYLQNMSDAEDILQDTVIKYIKSAPEFENENHEKAWLITVASNLSKNKIRYNKIREADELDEGLVAKKEEDLSFVWEAVKGLPVTQREVVHLFYQEGYSTRDIANMLERNESTVRSDLLRARKRLKQILKEEYDFE</sequence>
<dbReference type="InterPro" id="IPR039425">
    <property type="entry name" value="RNA_pol_sigma-70-like"/>
</dbReference>